<protein>
    <recommendedName>
        <fullName evidence="1">SnoaL-like domain-containing protein</fullName>
    </recommendedName>
</protein>
<dbReference type="InterPro" id="IPR032710">
    <property type="entry name" value="NTF2-like_dom_sf"/>
</dbReference>
<dbReference type="PANTHER" id="PTHR39598:SF1">
    <property type="entry name" value="AUSTINOID BIOSYNTHESIS CLUSTERS PROTEIN F-RELATED"/>
    <property type="match status" value="1"/>
</dbReference>
<evidence type="ECO:0000313" key="2">
    <source>
        <dbReference type="EMBL" id="KZV97878.1"/>
    </source>
</evidence>
<dbReference type="AlphaFoldDB" id="A0A165LI82"/>
<dbReference type="Proteomes" id="UP000077266">
    <property type="component" value="Unassembled WGS sequence"/>
</dbReference>
<dbReference type="InParanoid" id="A0A165LI82"/>
<dbReference type="InterPro" id="IPR050977">
    <property type="entry name" value="Fungal_Meroterpenoid_Isomerase"/>
</dbReference>
<dbReference type="Gene3D" id="3.10.450.50">
    <property type="match status" value="1"/>
</dbReference>
<evidence type="ECO:0000259" key="1">
    <source>
        <dbReference type="Pfam" id="PF12680"/>
    </source>
</evidence>
<sequence>MAASPTTSKQLQTVLGWLEAYNAWDLDAIASHLTDDYHHYILPQSLGRPVSTSKEQYVERFRQYQALLTAFHVVPSEIIETHDKVVFHASSTGASATGVPYANEYIIIVTLREESNGTYAISHVKEFVDSRFSADFFEAERKRIAERAARAAL</sequence>
<organism evidence="2 3">
    <name type="scientific">Exidia glandulosa HHB12029</name>
    <dbReference type="NCBI Taxonomy" id="1314781"/>
    <lineage>
        <taxon>Eukaryota</taxon>
        <taxon>Fungi</taxon>
        <taxon>Dikarya</taxon>
        <taxon>Basidiomycota</taxon>
        <taxon>Agaricomycotina</taxon>
        <taxon>Agaricomycetes</taxon>
        <taxon>Auriculariales</taxon>
        <taxon>Exidiaceae</taxon>
        <taxon>Exidia</taxon>
    </lineage>
</organism>
<dbReference type="EMBL" id="KV425925">
    <property type="protein sequence ID" value="KZV97878.1"/>
    <property type="molecule type" value="Genomic_DNA"/>
</dbReference>
<dbReference type="OrthoDB" id="3758478at2759"/>
<evidence type="ECO:0000313" key="3">
    <source>
        <dbReference type="Proteomes" id="UP000077266"/>
    </source>
</evidence>
<reference evidence="2 3" key="1">
    <citation type="journal article" date="2016" name="Mol. Biol. Evol.">
        <title>Comparative Genomics of Early-Diverging Mushroom-Forming Fungi Provides Insights into the Origins of Lignocellulose Decay Capabilities.</title>
        <authorList>
            <person name="Nagy L.G."/>
            <person name="Riley R."/>
            <person name="Tritt A."/>
            <person name="Adam C."/>
            <person name="Daum C."/>
            <person name="Floudas D."/>
            <person name="Sun H."/>
            <person name="Yadav J.S."/>
            <person name="Pangilinan J."/>
            <person name="Larsson K.H."/>
            <person name="Matsuura K."/>
            <person name="Barry K."/>
            <person name="Labutti K."/>
            <person name="Kuo R."/>
            <person name="Ohm R.A."/>
            <person name="Bhattacharya S.S."/>
            <person name="Shirouzu T."/>
            <person name="Yoshinaga Y."/>
            <person name="Martin F.M."/>
            <person name="Grigoriev I.V."/>
            <person name="Hibbett D.S."/>
        </authorList>
    </citation>
    <scope>NUCLEOTIDE SEQUENCE [LARGE SCALE GENOMIC DNA]</scope>
    <source>
        <strain evidence="2 3">HHB12029</strain>
    </source>
</reference>
<dbReference type="Pfam" id="PF12680">
    <property type="entry name" value="SnoaL_2"/>
    <property type="match status" value="1"/>
</dbReference>
<name>A0A165LI82_EXIGL</name>
<dbReference type="InterPro" id="IPR037401">
    <property type="entry name" value="SnoaL-like"/>
</dbReference>
<dbReference type="SUPFAM" id="SSF54427">
    <property type="entry name" value="NTF2-like"/>
    <property type="match status" value="1"/>
</dbReference>
<dbReference type="STRING" id="1314781.A0A165LI82"/>
<keyword evidence="3" id="KW-1185">Reference proteome</keyword>
<proteinExistence type="predicted"/>
<dbReference type="PANTHER" id="PTHR39598">
    <property type="entry name" value="AUSTINOL SYNTHESIS PROTEIN F-RELATED"/>
    <property type="match status" value="1"/>
</dbReference>
<gene>
    <name evidence="2" type="ORF">EXIGLDRAFT_764077</name>
</gene>
<accession>A0A165LI82</accession>
<feature type="domain" description="SnoaL-like" evidence="1">
    <location>
        <begin position="16"/>
        <end position="113"/>
    </location>
</feature>